<feature type="region of interest" description="Disordered" evidence="8">
    <location>
        <begin position="37"/>
        <end position="91"/>
    </location>
</feature>
<dbReference type="GO" id="GO:0005634">
    <property type="term" value="C:nucleus"/>
    <property type="evidence" value="ECO:0007669"/>
    <property type="project" value="UniProtKB-SubCell"/>
</dbReference>
<dbReference type="SMART" id="SM00355">
    <property type="entry name" value="ZnF_C2H2"/>
    <property type="match status" value="9"/>
</dbReference>
<keyword evidence="6" id="KW-0539">Nucleus</keyword>
<organism evidence="10 11">
    <name type="scientific">Megalurothrips usitatus</name>
    <name type="common">bean blossom thrips</name>
    <dbReference type="NCBI Taxonomy" id="439358"/>
    <lineage>
        <taxon>Eukaryota</taxon>
        <taxon>Metazoa</taxon>
        <taxon>Ecdysozoa</taxon>
        <taxon>Arthropoda</taxon>
        <taxon>Hexapoda</taxon>
        <taxon>Insecta</taxon>
        <taxon>Pterygota</taxon>
        <taxon>Neoptera</taxon>
        <taxon>Paraneoptera</taxon>
        <taxon>Thysanoptera</taxon>
        <taxon>Terebrantia</taxon>
        <taxon>Thripoidea</taxon>
        <taxon>Thripidae</taxon>
        <taxon>Megalurothrips</taxon>
    </lineage>
</organism>
<evidence type="ECO:0000256" key="4">
    <source>
        <dbReference type="ARBA" id="ARBA00022771"/>
    </source>
</evidence>
<dbReference type="GO" id="GO:0000978">
    <property type="term" value="F:RNA polymerase II cis-regulatory region sequence-specific DNA binding"/>
    <property type="evidence" value="ECO:0007669"/>
    <property type="project" value="TreeGrafter"/>
</dbReference>
<feature type="region of interest" description="Disordered" evidence="8">
    <location>
        <begin position="109"/>
        <end position="142"/>
    </location>
</feature>
<dbReference type="InterPro" id="IPR036236">
    <property type="entry name" value="Znf_C2H2_sf"/>
</dbReference>
<dbReference type="PANTHER" id="PTHR24376:SF216">
    <property type="entry name" value="ZINC FINGER PROTEIN 420-LIKE"/>
    <property type="match status" value="1"/>
</dbReference>
<proteinExistence type="predicted"/>
<evidence type="ECO:0000256" key="7">
    <source>
        <dbReference type="PROSITE-ProRule" id="PRU00042"/>
    </source>
</evidence>
<dbReference type="Proteomes" id="UP001075354">
    <property type="component" value="Chromosome 4"/>
</dbReference>
<dbReference type="Pfam" id="PF00096">
    <property type="entry name" value="zf-C2H2"/>
    <property type="match status" value="3"/>
</dbReference>
<feature type="domain" description="C2H2-type" evidence="9">
    <location>
        <begin position="563"/>
        <end position="590"/>
    </location>
</feature>
<keyword evidence="3" id="KW-0677">Repeat</keyword>
<evidence type="ECO:0000256" key="6">
    <source>
        <dbReference type="ARBA" id="ARBA00023242"/>
    </source>
</evidence>
<evidence type="ECO:0000313" key="10">
    <source>
        <dbReference type="EMBL" id="KAJ1528849.1"/>
    </source>
</evidence>
<evidence type="ECO:0000256" key="5">
    <source>
        <dbReference type="ARBA" id="ARBA00022833"/>
    </source>
</evidence>
<dbReference type="Gene3D" id="3.30.160.60">
    <property type="entry name" value="Classic Zinc Finger"/>
    <property type="match status" value="7"/>
</dbReference>
<dbReference type="GO" id="GO:0008270">
    <property type="term" value="F:zinc ion binding"/>
    <property type="evidence" value="ECO:0007669"/>
    <property type="project" value="UniProtKB-KW"/>
</dbReference>
<dbReference type="PROSITE" id="PS50157">
    <property type="entry name" value="ZINC_FINGER_C2H2_2"/>
    <property type="match status" value="7"/>
</dbReference>
<evidence type="ECO:0000313" key="11">
    <source>
        <dbReference type="Proteomes" id="UP001075354"/>
    </source>
</evidence>
<comment type="caution">
    <text evidence="10">The sequence shown here is derived from an EMBL/GenBank/DDBJ whole genome shotgun (WGS) entry which is preliminary data.</text>
</comment>
<dbReference type="AlphaFoldDB" id="A0AAV7XUN5"/>
<feature type="domain" description="C2H2-type" evidence="9">
    <location>
        <begin position="535"/>
        <end position="558"/>
    </location>
</feature>
<dbReference type="PANTHER" id="PTHR24376">
    <property type="entry name" value="ZINC FINGER PROTEIN"/>
    <property type="match status" value="1"/>
</dbReference>
<feature type="domain" description="C2H2-type" evidence="9">
    <location>
        <begin position="420"/>
        <end position="447"/>
    </location>
</feature>
<keyword evidence="5" id="KW-0862">Zinc</keyword>
<dbReference type="PROSITE" id="PS00028">
    <property type="entry name" value="ZINC_FINGER_C2H2_1"/>
    <property type="match status" value="6"/>
</dbReference>
<feature type="domain" description="C2H2-type" evidence="9">
    <location>
        <begin position="477"/>
        <end position="505"/>
    </location>
</feature>
<accession>A0AAV7XUN5</accession>
<protein>
    <recommendedName>
        <fullName evidence="9">C2H2-type domain-containing protein</fullName>
    </recommendedName>
</protein>
<feature type="compositionally biased region" description="Basic residues" evidence="8">
    <location>
        <begin position="57"/>
        <end position="66"/>
    </location>
</feature>
<evidence type="ECO:0000256" key="3">
    <source>
        <dbReference type="ARBA" id="ARBA00022737"/>
    </source>
</evidence>
<dbReference type="InterPro" id="IPR013087">
    <property type="entry name" value="Znf_C2H2_type"/>
</dbReference>
<dbReference type="FunFam" id="3.30.160.60:FF:000446">
    <property type="entry name" value="Zinc finger protein"/>
    <property type="match status" value="2"/>
</dbReference>
<keyword evidence="2" id="KW-0479">Metal-binding</keyword>
<feature type="compositionally biased region" description="Low complexity" evidence="8">
    <location>
        <begin position="73"/>
        <end position="89"/>
    </location>
</feature>
<feature type="compositionally biased region" description="Basic and acidic residues" evidence="8">
    <location>
        <begin position="132"/>
        <end position="142"/>
    </location>
</feature>
<gene>
    <name evidence="10" type="ORF">ONE63_007221</name>
</gene>
<dbReference type="SUPFAM" id="SSF57667">
    <property type="entry name" value="beta-beta-alpha zinc fingers"/>
    <property type="match status" value="4"/>
</dbReference>
<evidence type="ECO:0000256" key="1">
    <source>
        <dbReference type="ARBA" id="ARBA00004123"/>
    </source>
</evidence>
<feature type="domain" description="C2H2-type" evidence="9">
    <location>
        <begin position="507"/>
        <end position="534"/>
    </location>
</feature>
<reference evidence="10" key="1">
    <citation type="submission" date="2022-12" db="EMBL/GenBank/DDBJ databases">
        <title>Chromosome-level genome assembly of the bean flower thrips Megalurothrips usitatus.</title>
        <authorList>
            <person name="Ma L."/>
            <person name="Liu Q."/>
            <person name="Li H."/>
            <person name="Cai W."/>
        </authorList>
    </citation>
    <scope>NUCLEOTIDE SEQUENCE</scope>
    <source>
        <strain evidence="10">Cailab_2022a</strain>
    </source>
</reference>
<keyword evidence="4 7" id="KW-0863">Zinc-finger</keyword>
<keyword evidence="11" id="KW-1185">Reference proteome</keyword>
<feature type="domain" description="C2H2-type" evidence="9">
    <location>
        <begin position="448"/>
        <end position="476"/>
    </location>
</feature>
<feature type="compositionally biased region" description="Polar residues" evidence="8">
    <location>
        <begin position="114"/>
        <end position="124"/>
    </location>
</feature>
<feature type="compositionally biased region" description="Basic residues" evidence="8">
    <location>
        <begin position="708"/>
        <end position="721"/>
    </location>
</feature>
<dbReference type="EMBL" id="JAPTSV010000004">
    <property type="protein sequence ID" value="KAJ1528849.1"/>
    <property type="molecule type" value="Genomic_DNA"/>
</dbReference>
<feature type="region of interest" description="Disordered" evidence="8">
    <location>
        <begin position="699"/>
        <end position="732"/>
    </location>
</feature>
<evidence type="ECO:0000259" key="9">
    <source>
        <dbReference type="PROSITE" id="PS50157"/>
    </source>
</evidence>
<dbReference type="GO" id="GO:0001228">
    <property type="term" value="F:DNA-binding transcription activator activity, RNA polymerase II-specific"/>
    <property type="evidence" value="ECO:0007669"/>
    <property type="project" value="TreeGrafter"/>
</dbReference>
<comment type="subcellular location">
    <subcellularLocation>
        <location evidence="1">Nucleus</location>
    </subcellularLocation>
</comment>
<evidence type="ECO:0000256" key="2">
    <source>
        <dbReference type="ARBA" id="ARBA00022723"/>
    </source>
</evidence>
<name>A0AAV7XUN5_9NEOP</name>
<feature type="domain" description="C2H2-type" evidence="9">
    <location>
        <begin position="392"/>
        <end position="419"/>
    </location>
</feature>
<sequence>MEAADSPDVLEEVEALFKKLQHLPESIRQKALSCIQEKLPETTPSKNTEESAGSRRVASKLKKGGSPRKILPSQGSSTSEISDDSQSGSAEEEIIQNVLEADMVASEIVEEDGSTTQEKISNDINLEEIESSDGHDTSEKDKVKVSNRLRIKKEKDLGYEVRSPVIDEGTPVLLIEDVKTLHGRRTKRINAANLIRGIRKPKIQPASNSKTTVIEGRKNIIISPRAARKGTPVPSDVAESAEILANLSNEISQKDLSQGIVLNVNAEQMECLKDKTNNQESECISSAIVISTEEETPVINVKLEADTLIEDEGAYVDDLNEDGDVDDPLLEEIEEDDPADENSGEFLSCLNQFSCHFCDFTSKTKFALASHVKKHKENIPKSASKSTSKQAFTCTECDKTFSQACGLQLHIKRHRNERDFACPHCDYKAYTKVDLTRHQTVHTGERNKICEFCGKAFAKDSTLRDHVKAIHERKVKHECEVCGFMTHRANNLRVHIRMRHHGEYNNHVCPVCGASVKQKNAFLEHMRSHTGERPYKCSECSASFACLARLNVHRNAVHGERLFKCGDCDKSFQTKHHLLRHHAIHTKERPYACPFCSYACNTQGNIAKHVRSIHNCPDFSYRKYKLMQETGGQPREVDPEWVRKGEEVTKEYLRNLSEKLGRDVTLDELWDKEKELQKKKEEQEKVRLALKEQRASKAEASGTTYMSKVKRKGGGARKGKHGSRDDMLDDADDPSTILISDVTDEEGNRTDLPFYKLVSQAGNIQLCLETDEVQVYTGDATRELSLLQMKSDENMSSNDEIQTIQGYMNEHGQFVHLDEGAVVNEDSSTVVVIIDSDLNEGLTPEIADVMEVQCEEQSQHIETSNKRSIECDVPMQDSKRKKSVIRIIKQEIPD</sequence>
<evidence type="ECO:0000256" key="8">
    <source>
        <dbReference type="SAM" id="MobiDB-lite"/>
    </source>
</evidence>